<evidence type="ECO:0000313" key="1">
    <source>
        <dbReference type="EMBL" id="KAH3726537.1"/>
    </source>
</evidence>
<evidence type="ECO:0000313" key="2">
    <source>
        <dbReference type="Proteomes" id="UP000828390"/>
    </source>
</evidence>
<dbReference type="Proteomes" id="UP000828390">
    <property type="component" value="Unassembled WGS sequence"/>
</dbReference>
<accession>A0A9D4HN05</accession>
<sequence>MKIPLPITLDGNNENFKDIEITSKSTYDKIPPWCVRSIHAGAHERRPHIFVYDPFMLEIRREDPILVCTINPF</sequence>
<name>A0A9D4HN05_DREPO</name>
<keyword evidence="2" id="KW-1185">Reference proteome</keyword>
<comment type="caution">
    <text evidence="1">The sequence shown here is derived from an EMBL/GenBank/DDBJ whole genome shotgun (WGS) entry which is preliminary data.</text>
</comment>
<reference evidence="1" key="1">
    <citation type="journal article" date="2019" name="bioRxiv">
        <title>The Genome of the Zebra Mussel, Dreissena polymorpha: A Resource for Invasive Species Research.</title>
        <authorList>
            <person name="McCartney M.A."/>
            <person name="Auch B."/>
            <person name="Kono T."/>
            <person name="Mallez S."/>
            <person name="Zhang Y."/>
            <person name="Obille A."/>
            <person name="Becker A."/>
            <person name="Abrahante J.E."/>
            <person name="Garbe J."/>
            <person name="Badalamenti J.P."/>
            <person name="Herman A."/>
            <person name="Mangelson H."/>
            <person name="Liachko I."/>
            <person name="Sullivan S."/>
            <person name="Sone E.D."/>
            <person name="Koren S."/>
            <person name="Silverstein K.A.T."/>
            <person name="Beckman K.B."/>
            <person name="Gohl D.M."/>
        </authorList>
    </citation>
    <scope>NUCLEOTIDE SEQUENCE</scope>
    <source>
        <strain evidence="1">Duluth1</strain>
        <tissue evidence="1">Whole animal</tissue>
    </source>
</reference>
<organism evidence="1 2">
    <name type="scientific">Dreissena polymorpha</name>
    <name type="common">Zebra mussel</name>
    <name type="synonym">Mytilus polymorpha</name>
    <dbReference type="NCBI Taxonomy" id="45954"/>
    <lineage>
        <taxon>Eukaryota</taxon>
        <taxon>Metazoa</taxon>
        <taxon>Spiralia</taxon>
        <taxon>Lophotrochozoa</taxon>
        <taxon>Mollusca</taxon>
        <taxon>Bivalvia</taxon>
        <taxon>Autobranchia</taxon>
        <taxon>Heteroconchia</taxon>
        <taxon>Euheterodonta</taxon>
        <taxon>Imparidentia</taxon>
        <taxon>Neoheterodontei</taxon>
        <taxon>Myida</taxon>
        <taxon>Dreissenoidea</taxon>
        <taxon>Dreissenidae</taxon>
        <taxon>Dreissena</taxon>
    </lineage>
</organism>
<reference evidence="1" key="2">
    <citation type="submission" date="2020-11" db="EMBL/GenBank/DDBJ databases">
        <authorList>
            <person name="McCartney M.A."/>
            <person name="Auch B."/>
            <person name="Kono T."/>
            <person name="Mallez S."/>
            <person name="Becker A."/>
            <person name="Gohl D.M."/>
            <person name="Silverstein K.A.T."/>
            <person name="Koren S."/>
            <person name="Bechman K.B."/>
            <person name="Herman A."/>
            <person name="Abrahante J.E."/>
            <person name="Garbe J."/>
        </authorList>
    </citation>
    <scope>NUCLEOTIDE SEQUENCE</scope>
    <source>
        <strain evidence="1">Duluth1</strain>
        <tissue evidence="1">Whole animal</tissue>
    </source>
</reference>
<protein>
    <submittedName>
        <fullName evidence="1">Uncharacterized protein</fullName>
    </submittedName>
</protein>
<proteinExistence type="predicted"/>
<dbReference type="EMBL" id="JAIWYP010000012">
    <property type="protein sequence ID" value="KAH3726537.1"/>
    <property type="molecule type" value="Genomic_DNA"/>
</dbReference>
<dbReference type="AlphaFoldDB" id="A0A9D4HN05"/>
<gene>
    <name evidence="1" type="ORF">DPMN_052404</name>
</gene>